<dbReference type="Gene3D" id="3.90.1200.10">
    <property type="match status" value="1"/>
</dbReference>
<evidence type="ECO:0000313" key="2">
    <source>
        <dbReference type="Proteomes" id="UP000239239"/>
    </source>
</evidence>
<gene>
    <name evidence="1" type="ORF">C3928_05665</name>
</gene>
<accession>A0A2S6F249</accession>
<evidence type="ECO:0000313" key="1">
    <source>
        <dbReference type="EMBL" id="PPK31519.1"/>
    </source>
</evidence>
<organism evidence="1 2">
    <name type="scientific">Legionella pneumophila</name>
    <dbReference type="NCBI Taxonomy" id="446"/>
    <lineage>
        <taxon>Bacteria</taxon>
        <taxon>Pseudomonadati</taxon>
        <taxon>Pseudomonadota</taxon>
        <taxon>Gammaproteobacteria</taxon>
        <taxon>Legionellales</taxon>
        <taxon>Legionellaceae</taxon>
        <taxon>Legionella</taxon>
    </lineage>
</organism>
<proteinExistence type="predicted"/>
<reference evidence="1 2" key="1">
    <citation type="submission" date="2018-02" db="EMBL/GenBank/DDBJ databases">
        <title>Draft genome sequences of four Legionella pneumophila clinical strains isolated in Ontario.</title>
        <authorList>
            <person name="Fortuna A."/>
            <person name="Ramnarine R."/>
            <person name="Li A."/>
            <person name="Frantz C."/>
            <person name="Mallo G."/>
        </authorList>
    </citation>
    <scope>NUCLEOTIDE SEQUENCE [LARGE SCALE GENOMIC DNA]</scope>
    <source>
        <strain evidence="1 2">LG61</strain>
    </source>
</reference>
<dbReference type="EMBL" id="PQWY01000010">
    <property type="protein sequence ID" value="PPK31519.1"/>
    <property type="molecule type" value="Genomic_DNA"/>
</dbReference>
<dbReference type="SUPFAM" id="SSF56112">
    <property type="entry name" value="Protein kinase-like (PK-like)"/>
    <property type="match status" value="1"/>
</dbReference>
<comment type="caution">
    <text evidence="1">The sequence shown here is derived from an EMBL/GenBank/DDBJ whole genome shotgun (WGS) entry which is preliminary data.</text>
</comment>
<sequence>MNQKQIENELALKWALEHLELSDEFKIINQQKIIETSYSTVHRITTSKNNVYYLKQTPEMLYLEPQTIACLHEQRCRHIPTIIAKNKHLHCFLMLSCGEETLRNLFKEKIDLEMLKAGILNYTKIQRTLENKLPQLIRLGIPDWRLEKFSSLYYQLIQQEELLISDGLSTDEITFLNRAHEICINLCESLSKYQIPETINHCDFHENNMVLNQKTGAISIIDWGETVISHPFFSLNGCLWNMTYFYQIKQTDKIYKTLQQQCITRWLDLHDETDLIDALKIANQLNGVFAALSYKRIYDATMDQSLTVQQEHPGSIAGCLRSFLNHFHLA</sequence>
<dbReference type="Pfam" id="PF01636">
    <property type="entry name" value="APH"/>
    <property type="match status" value="1"/>
</dbReference>
<dbReference type="OrthoDB" id="6255775at2"/>
<name>A0A2S6F249_LEGPN</name>
<dbReference type="AlphaFoldDB" id="A0A2S6F249"/>
<dbReference type="Proteomes" id="UP000239239">
    <property type="component" value="Unassembled WGS sequence"/>
</dbReference>
<dbReference type="InterPro" id="IPR011009">
    <property type="entry name" value="Kinase-like_dom_sf"/>
</dbReference>
<dbReference type="RefSeq" id="WP_027227686.1">
    <property type="nucleotide sequence ID" value="NZ_CP017601.1"/>
</dbReference>
<dbReference type="InterPro" id="IPR002575">
    <property type="entry name" value="Aminoglycoside_PTrfase"/>
</dbReference>
<protein>
    <submittedName>
        <fullName evidence="1">Uncharacterized protein</fullName>
    </submittedName>
</protein>